<sequence>MRYRNMSSYSCGMARRREGRLVPLEVDILGAGIELQAEGDDVYGFALAKRIAERADAAALTAHGTLYKALGRLSDAGLLESRWEDASIAEEDGRPRRRLYRVTGAGEVALRAELAARRAEQAAAPKAALA</sequence>
<feature type="domain" description="Transcription regulator PadR N-terminal" evidence="1">
    <location>
        <begin position="40"/>
        <end position="111"/>
    </location>
</feature>
<name>A0ABN2UC46_9MICO</name>
<gene>
    <name evidence="2" type="ORF">GCM10009819_17080</name>
</gene>
<dbReference type="Proteomes" id="UP001501196">
    <property type="component" value="Unassembled WGS sequence"/>
</dbReference>
<evidence type="ECO:0000313" key="3">
    <source>
        <dbReference type="Proteomes" id="UP001501196"/>
    </source>
</evidence>
<accession>A0ABN2UC46</accession>
<evidence type="ECO:0000313" key="2">
    <source>
        <dbReference type="EMBL" id="GAA2033576.1"/>
    </source>
</evidence>
<dbReference type="InterPro" id="IPR005149">
    <property type="entry name" value="Tscrpt_reg_PadR_N"/>
</dbReference>
<dbReference type="PANTHER" id="PTHR33169:SF14">
    <property type="entry name" value="TRANSCRIPTIONAL REGULATOR RV3488"/>
    <property type="match status" value="1"/>
</dbReference>
<dbReference type="InterPro" id="IPR052509">
    <property type="entry name" value="Metal_resp_DNA-bind_regulator"/>
</dbReference>
<dbReference type="PANTHER" id="PTHR33169">
    <property type="entry name" value="PADR-FAMILY TRANSCRIPTIONAL REGULATOR"/>
    <property type="match status" value="1"/>
</dbReference>
<proteinExistence type="predicted"/>
<evidence type="ECO:0000259" key="1">
    <source>
        <dbReference type="Pfam" id="PF03551"/>
    </source>
</evidence>
<protein>
    <recommendedName>
        <fullName evidence="1">Transcription regulator PadR N-terminal domain-containing protein</fullName>
    </recommendedName>
</protein>
<dbReference type="Pfam" id="PF03551">
    <property type="entry name" value="PadR"/>
    <property type="match status" value="1"/>
</dbReference>
<keyword evidence="3" id="KW-1185">Reference proteome</keyword>
<dbReference type="EMBL" id="BAAAPW010000002">
    <property type="protein sequence ID" value="GAA2033576.1"/>
    <property type="molecule type" value="Genomic_DNA"/>
</dbReference>
<dbReference type="InterPro" id="IPR036390">
    <property type="entry name" value="WH_DNA-bd_sf"/>
</dbReference>
<dbReference type="Gene3D" id="1.10.10.10">
    <property type="entry name" value="Winged helix-like DNA-binding domain superfamily/Winged helix DNA-binding domain"/>
    <property type="match status" value="1"/>
</dbReference>
<comment type="caution">
    <text evidence="2">The sequence shown here is derived from an EMBL/GenBank/DDBJ whole genome shotgun (WGS) entry which is preliminary data.</text>
</comment>
<organism evidence="2 3">
    <name type="scientific">Agromyces tropicus</name>
    <dbReference type="NCBI Taxonomy" id="555371"/>
    <lineage>
        <taxon>Bacteria</taxon>
        <taxon>Bacillati</taxon>
        <taxon>Actinomycetota</taxon>
        <taxon>Actinomycetes</taxon>
        <taxon>Micrococcales</taxon>
        <taxon>Microbacteriaceae</taxon>
        <taxon>Agromyces</taxon>
    </lineage>
</organism>
<dbReference type="InterPro" id="IPR036388">
    <property type="entry name" value="WH-like_DNA-bd_sf"/>
</dbReference>
<dbReference type="SUPFAM" id="SSF46785">
    <property type="entry name" value="Winged helix' DNA-binding domain"/>
    <property type="match status" value="1"/>
</dbReference>
<reference evidence="2 3" key="1">
    <citation type="journal article" date="2019" name="Int. J. Syst. Evol. Microbiol.">
        <title>The Global Catalogue of Microorganisms (GCM) 10K type strain sequencing project: providing services to taxonomists for standard genome sequencing and annotation.</title>
        <authorList>
            <consortium name="The Broad Institute Genomics Platform"/>
            <consortium name="The Broad Institute Genome Sequencing Center for Infectious Disease"/>
            <person name="Wu L."/>
            <person name="Ma J."/>
        </authorList>
    </citation>
    <scope>NUCLEOTIDE SEQUENCE [LARGE SCALE GENOMIC DNA]</scope>
    <source>
        <strain evidence="2 3">JCM 15672</strain>
    </source>
</reference>